<dbReference type="InterPro" id="IPR025827">
    <property type="entry name" value="Zn_ribbon_recom_dom"/>
</dbReference>
<evidence type="ECO:0000313" key="3">
    <source>
        <dbReference type="EMBL" id="RZT02006.1"/>
    </source>
</evidence>
<protein>
    <submittedName>
        <fullName evidence="3">DNA invertase Pin-like site-specific DNA recombinase</fullName>
    </submittedName>
</protein>
<sequence>MARISRQGFQSSGAAPEDLRISMDLQKWRICVYVRLSREDERNISRKGGPESQPQSESIMNQKSILRSWIEDYFEPGSYEIAGYFEDDGLTGTDDEREGFMRMVGTIERGEANCVVVKTLSRAFRNYSDQGYYLEEFFPSRNVRFISTMDSFVDTYMDSEAIYNLDVPMYGLLNDRFAAATSRSVRRTFDDKRSKGKFIGAFPPYGFLKDPEDKNHLILDPDTVPVKLQMKDWLLHEGLSLGAVARRLNAMGVPNPARYKQMKGWKYCNPHARGGQGLWCAATVKNVLLTQMNLGHMVQGRQRVMSYKIHDRITVPESSWFVVENMHEATFTQEDYTALCALFERKTRASDSRGTVHKFAGLLKCGCCGRAMHRSHVKNHIYYKCETRKNKGPAACQVKSIREDRLERAVLGAIQGQMKQVESLETVIEEAGKNSDAKDSINRLEKLFLDKERELERMQNVFDCLYEDWKFGEVSEKEYRRMRERCETKMDQLKAAAEKIREEADNCRKQVSEENPLFESLLQYGNIKELSRSVLLSLIDVIYVHGAYKITIKFKFEDELLRIARATEGSLDKRTADK</sequence>
<evidence type="ECO:0000259" key="2">
    <source>
        <dbReference type="PROSITE" id="PS51737"/>
    </source>
</evidence>
<reference evidence="3 4" key="1">
    <citation type="submission" date="2019-02" db="EMBL/GenBank/DDBJ databases">
        <title>Genomic Encyclopedia of Type Strains, Phase IV (KMG-IV): sequencing the most valuable type-strain genomes for metagenomic binning, comparative biology and taxonomic classification.</title>
        <authorList>
            <person name="Goeker M."/>
        </authorList>
    </citation>
    <scope>NUCLEOTIDE SEQUENCE [LARGE SCALE GENOMIC DNA]</scope>
    <source>
        <strain evidence="3 4">DSM 29486</strain>
    </source>
</reference>
<comment type="caution">
    <text evidence="3">The sequence shown here is derived from an EMBL/GenBank/DDBJ whole genome shotgun (WGS) entry which is preliminary data.</text>
</comment>
<feature type="domain" description="Recombinase" evidence="2">
    <location>
        <begin position="204"/>
        <end position="349"/>
    </location>
</feature>
<dbReference type="InterPro" id="IPR011109">
    <property type="entry name" value="DNA_bind_recombinase_dom"/>
</dbReference>
<dbReference type="AlphaFoldDB" id="A0A4Q7PP22"/>
<keyword evidence="4" id="KW-1185">Reference proteome</keyword>
<dbReference type="PANTHER" id="PTHR30461:SF23">
    <property type="entry name" value="DNA RECOMBINASE-RELATED"/>
    <property type="match status" value="1"/>
</dbReference>
<dbReference type="GO" id="GO:0000150">
    <property type="term" value="F:DNA strand exchange activity"/>
    <property type="evidence" value="ECO:0007669"/>
    <property type="project" value="InterPro"/>
</dbReference>
<dbReference type="PROSITE" id="PS51737">
    <property type="entry name" value="RECOMBINASE_DNA_BIND"/>
    <property type="match status" value="1"/>
</dbReference>
<dbReference type="PANTHER" id="PTHR30461">
    <property type="entry name" value="DNA-INVERTASE FROM LAMBDOID PROPHAGE"/>
    <property type="match status" value="1"/>
</dbReference>
<dbReference type="InterPro" id="IPR036162">
    <property type="entry name" value="Resolvase-like_N_sf"/>
</dbReference>
<name>A0A4Q7PP22_9FIRM</name>
<dbReference type="Pfam" id="PF07508">
    <property type="entry name" value="Recombinase"/>
    <property type="match status" value="1"/>
</dbReference>
<dbReference type="Proteomes" id="UP000292927">
    <property type="component" value="Unassembled WGS sequence"/>
</dbReference>
<gene>
    <name evidence="3" type="ORF">EV209_0106</name>
</gene>
<dbReference type="Pfam" id="PF13408">
    <property type="entry name" value="Zn_ribbon_recom"/>
    <property type="match status" value="1"/>
</dbReference>
<dbReference type="EMBL" id="SGXF01000001">
    <property type="protein sequence ID" value="RZT02006.1"/>
    <property type="molecule type" value="Genomic_DNA"/>
</dbReference>
<dbReference type="Pfam" id="PF00239">
    <property type="entry name" value="Resolvase"/>
    <property type="match status" value="1"/>
</dbReference>
<dbReference type="SUPFAM" id="SSF53041">
    <property type="entry name" value="Resolvase-like"/>
    <property type="match status" value="1"/>
</dbReference>
<organism evidence="3 4">
    <name type="scientific">Cuneatibacter caecimuris</name>
    <dbReference type="NCBI Taxonomy" id="1796618"/>
    <lineage>
        <taxon>Bacteria</taxon>
        <taxon>Bacillati</taxon>
        <taxon>Bacillota</taxon>
        <taxon>Clostridia</taxon>
        <taxon>Lachnospirales</taxon>
        <taxon>Lachnospiraceae</taxon>
        <taxon>Cuneatibacter</taxon>
    </lineage>
</organism>
<dbReference type="Gene3D" id="3.40.50.1390">
    <property type="entry name" value="Resolvase, N-terminal catalytic domain"/>
    <property type="match status" value="1"/>
</dbReference>
<dbReference type="InterPro" id="IPR050639">
    <property type="entry name" value="SSR_resolvase"/>
</dbReference>
<proteinExistence type="predicted"/>
<feature type="coiled-coil region" evidence="1">
    <location>
        <begin position="414"/>
        <end position="510"/>
    </location>
</feature>
<dbReference type="InterPro" id="IPR038109">
    <property type="entry name" value="DNA_bind_recomb_sf"/>
</dbReference>
<evidence type="ECO:0000313" key="4">
    <source>
        <dbReference type="Proteomes" id="UP000292927"/>
    </source>
</evidence>
<dbReference type="InterPro" id="IPR006119">
    <property type="entry name" value="Resolv_N"/>
</dbReference>
<dbReference type="RefSeq" id="WP_165388763.1">
    <property type="nucleotide sequence ID" value="NZ_SGXF01000001.1"/>
</dbReference>
<evidence type="ECO:0000256" key="1">
    <source>
        <dbReference type="SAM" id="Coils"/>
    </source>
</evidence>
<dbReference type="SMART" id="SM00857">
    <property type="entry name" value="Resolvase"/>
    <property type="match status" value="1"/>
</dbReference>
<dbReference type="Gene3D" id="3.90.1750.20">
    <property type="entry name" value="Putative Large Serine Recombinase, Chain B, Domain 2"/>
    <property type="match status" value="1"/>
</dbReference>
<dbReference type="GO" id="GO:0003677">
    <property type="term" value="F:DNA binding"/>
    <property type="evidence" value="ECO:0007669"/>
    <property type="project" value="InterPro"/>
</dbReference>
<accession>A0A4Q7PP22</accession>
<keyword evidence="1" id="KW-0175">Coiled coil</keyword>